<dbReference type="Pfam" id="PF00528">
    <property type="entry name" value="BPD_transp_1"/>
    <property type="match status" value="1"/>
</dbReference>
<evidence type="ECO:0000256" key="6">
    <source>
        <dbReference type="ARBA" id="ARBA00023136"/>
    </source>
</evidence>
<feature type="transmembrane region" description="Helical" evidence="7">
    <location>
        <begin position="220"/>
        <end position="239"/>
    </location>
</feature>
<comment type="similarity">
    <text evidence="7">Belongs to the binding-protein-dependent transport system permease family.</text>
</comment>
<evidence type="ECO:0000256" key="1">
    <source>
        <dbReference type="ARBA" id="ARBA00004651"/>
    </source>
</evidence>
<dbReference type="InterPro" id="IPR051393">
    <property type="entry name" value="ABC_transporter_permease"/>
</dbReference>
<reference evidence="10" key="1">
    <citation type="submission" date="2016-10" db="EMBL/GenBank/DDBJ databases">
        <authorList>
            <person name="Varghese N."/>
            <person name="Submissions S."/>
        </authorList>
    </citation>
    <scope>NUCLEOTIDE SEQUENCE [LARGE SCALE GENOMIC DNA]</scope>
    <source>
        <strain evidence="10">CGMCC 1.7736</strain>
    </source>
</reference>
<evidence type="ECO:0000256" key="2">
    <source>
        <dbReference type="ARBA" id="ARBA00022448"/>
    </source>
</evidence>
<keyword evidence="2 7" id="KW-0813">Transport</keyword>
<dbReference type="PANTHER" id="PTHR30193">
    <property type="entry name" value="ABC TRANSPORTER PERMEASE PROTEIN"/>
    <property type="match status" value="1"/>
</dbReference>
<keyword evidence="4 7" id="KW-0812">Transmembrane</keyword>
<accession>A0A1I6IFR5</accession>
<dbReference type="CDD" id="cd06261">
    <property type="entry name" value="TM_PBP2"/>
    <property type="match status" value="1"/>
</dbReference>
<dbReference type="RefSeq" id="WP_089809355.1">
    <property type="nucleotide sequence ID" value="NZ_FOYT01000003.1"/>
</dbReference>
<gene>
    <name evidence="9" type="ORF">SAMN04487947_3141</name>
</gene>
<evidence type="ECO:0000313" key="10">
    <source>
        <dbReference type="Proteomes" id="UP000198531"/>
    </source>
</evidence>
<proteinExistence type="inferred from homology"/>
<dbReference type="Gene3D" id="1.10.3720.10">
    <property type="entry name" value="MetI-like"/>
    <property type="match status" value="1"/>
</dbReference>
<dbReference type="OrthoDB" id="45815at2157"/>
<keyword evidence="3" id="KW-1003">Cell membrane</keyword>
<dbReference type="SUPFAM" id="SSF161098">
    <property type="entry name" value="MetI-like"/>
    <property type="match status" value="1"/>
</dbReference>
<dbReference type="PANTHER" id="PTHR30193:SF37">
    <property type="entry name" value="INNER MEMBRANE ABC TRANSPORTER PERMEASE PROTEIN YCJO"/>
    <property type="match status" value="1"/>
</dbReference>
<feature type="transmembrane region" description="Helical" evidence="7">
    <location>
        <begin position="26"/>
        <end position="47"/>
    </location>
</feature>
<feature type="transmembrane region" description="Helical" evidence="7">
    <location>
        <begin position="277"/>
        <end position="299"/>
    </location>
</feature>
<feature type="domain" description="ABC transmembrane type-1" evidence="8">
    <location>
        <begin position="84"/>
        <end position="298"/>
    </location>
</feature>
<evidence type="ECO:0000256" key="4">
    <source>
        <dbReference type="ARBA" id="ARBA00022692"/>
    </source>
</evidence>
<feature type="transmembrane region" description="Helical" evidence="7">
    <location>
        <begin position="89"/>
        <end position="109"/>
    </location>
</feature>
<feature type="transmembrane region" description="Helical" evidence="7">
    <location>
        <begin position="162"/>
        <end position="185"/>
    </location>
</feature>
<dbReference type="STRING" id="553469.SAMN04487947_3141"/>
<dbReference type="PROSITE" id="PS50928">
    <property type="entry name" value="ABC_TM1"/>
    <property type="match status" value="1"/>
</dbReference>
<evidence type="ECO:0000256" key="7">
    <source>
        <dbReference type="RuleBase" id="RU363032"/>
    </source>
</evidence>
<feature type="transmembrane region" description="Helical" evidence="7">
    <location>
        <begin position="121"/>
        <end position="142"/>
    </location>
</feature>
<dbReference type="InterPro" id="IPR000515">
    <property type="entry name" value="MetI-like"/>
</dbReference>
<comment type="subcellular location">
    <subcellularLocation>
        <location evidence="1 7">Cell membrane</location>
        <topology evidence="1 7">Multi-pass membrane protein</topology>
    </subcellularLocation>
</comment>
<evidence type="ECO:0000256" key="5">
    <source>
        <dbReference type="ARBA" id="ARBA00022989"/>
    </source>
</evidence>
<evidence type="ECO:0000259" key="8">
    <source>
        <dbReference type="PROSITE" id="PS50928"/>
    </source>
</evidence>
<keyword evidence="10" id="KW-1185">Reference proteome</keyword>
<dbReference type="AlphaFoldDB" id="A0A1I6IFR5"/>
<dbReference type="Proteomes" id="UP000198531">
    <property type="component" value="Unassembled WGS sequence"/>
</dbReference>
<evidence type="ECO:0000313" key="9">
    <source>
        <dbReference type="EMBL" id="SFR65494.1"/>
    </source>
</evidence>
<evidence type="ECO:0000256" key="3">
    <source>
        <dbReference type="ARBA" id="ARBA00022475"/>
    </source>
</evidence>
<dbReference type="EMBL" id="FOYT01000003">
    <property type="protein sequence ID" value="SFR65494.1"/>
    <property type="molecule type" value="Genomic_DNA"/>
</dbReference>
<keyword evidence="6 7" id="KW-0472">Membrane</keyword>
<sequence>MLETFTRIGLPRESYRTARDAVQEHWLSYLLFAPTLLFLLLVVWFPFLRGIWMSFHVWPAFGQHEWTGLSNYVYVFEWDTFWVSVRATLIYMSMTIIQFALALAATLSVRKLKRFDDLADGMFLIPYTMPPVVTGTIWLYILNPNYGPVFGWLTSWGILDSPIYWGIDGSSAITVVTLVGSWTFWQFMYLIFIASIQSIPDEHYETAEVYGANRLQRFRYVTLPYMKSAMLIAISLRIIRNLVKVSQPLQMTQGGPGYESSILAILLYRFTLTQGDLGLAFTVGVILFVLTIGFTFVFIREFRQQRGGEVA</sequence>
<dbReference type="GO" id="GO:0055085">
    <property type="term" value="P:transmembrane transport"/>
    <property type="evidence" value="ECO:0007669"/>
    <property type="project" value="InterPro"/>
</dbReference>
<name>A0A1I6IFR5_9EURY</name>
<dbReference type="InterPro" id="IPR035906">
    <property type="entry name" value="MetI-like_sf"/>
</dbReference>
<organism evidence="9 10">
    <name type="scientific">Halogeometricum rufum</name>
    <dbReference type="NCBI Taxonomy" id="553469"/>
    <lineage>
        <taxon>Archaea</taxon>
        <taxon>Methanobacteriati</taxon>
        <taxon>Methanobacteriota</taxon>
        <taxon>Stenosarchaea group</taxon>
        <taxon>Halobacteria</taxon>
        <taxon>Halobacteriales</taxon>
        <taxon>Haloferacaceae</taxon>
        <taxon>Halogeometricum</taxon>
    </lineage>
</organism>
<keyword evidence="5 7" id="KW-1133">Transmembrane helix</keyword>
<protein>
    <submittedName>
        <fullName evidence="9">Raffinose/stachyose/melibiose transport system permease protein</fullName>
    </submittedName>
</protein>
<dbReference type="GO" id="GO:0005886">
    <property type="term" value="C:plasma membrane"/>
    <property type="evidence" value="ECO:0007669"/>
    <property type="project" value="UniProtKB-SubCell"/>
</dbReference>